<reference evidence="1 2" key="1">
    <citation type="submission" date="2015-09" db="EMBL/GenBank/DDBJ databases">
        <title>Sorangium comparison.</title>
        <authorList>
            <person name="Zaburannyi N."/>
            <person name="Bunk B."/>
            <person name="Overmann J."/>
            <person name="Mueller R."/>
        </authorList>
    </citation>
    <scope>NUCLEOTIDE SEQUENCE [LARGE SCALE GENOMIC DNA]</scope>
    <source>
        <strain evidence="1 2">So ce26</strain>
    </source>
</reference>
<evidence type="ECO:0008006" key="3">
    <source>
        <dbReference type="Google" id="ProtNLM"/>
    </source>
</evidence>
<evidence type="ECO:0000313" key="2">
    <source>
        <dbReference type="Proteomes" id="UP000238348"/>
    </source>
</evidence>
<evidence type="ECO:0000313" key="1">
    <source>
        <dbReference type="EMBL" id="AUX48050.1"/>
    </source>
</evidence>
<sequence>MNLVLLVEGAETEPRVYEAWLRHRLPALRREPNVADLTSDGYVLVSGKGYPSCYRRIAGLLRDIDEHPGLVQEFWICIDSDEDTYEARYAEVDRAVQEELRGTRMAKTNPSLTIRIIVQHCCIETWFLGHDGFLRAGPQSRQLVDFKRFYDVSADDLEQIPAYPGYVSPPRRPLPLHFSAPSVPFARPPHPVEAAPPQW</sequence>
<accession>A0A2L0F914</accession>
<dbReference type="RefSeq" id="WP_104985965.1">
    <property type="nucleotide sequence ID" value="NZ_CP012673.1"/>
</dbReference>
<dbReference type="EMBL" id="CP012673">
    <property type="protein sequence ID" value="AUX48050.1"/>
    <property type="molecule type" value="Genomic_DNA"/>
</dbReference>
<name>A0A2L0F914_SORCE</name>
<dbReference type="AlphaFoldDB" id="A0A2L0F914"/>
<protein>
    <recommendedName>
        <fullName evidence="3">DUF4276 family protein</fullName>
    </recommendedName>
</protein>
<gene>
    <name evidence="1" type="ORF">SOCE26_095770</name>
</gene>
<dbReference type="OrthoDB" id="7060211at2"/>
<proteinExistence type="predicted"/>
<organism evidence="1 2">
    <name type="scientific">Sorangium cellulosum</name>
    <name type="common">Polyangium cellulosum</name>
    <dbReference type="NCBI Taxonomy" id="56"/>
    <lineage>
        <taxon>Bacteria</taxon>
        <taxon>Pseudomonadati</taxon>
        <taxon>Myxococcota</taxon>
        <taxon>Polyangia</taxon>
        <taxon>Polyangiales</taxon>
        <taxon>Polyangiaceae</taxon>
        <taxon>Sorangium</taxon>
    </lineage>
</organism>
<dbReference type="Proteomes" id="UP000238348">
    <property type="component" value="Chromosome"/>
</dbReference>